<comment type="caution">
    <text evidence="1">The sequence shown here is derived from an EMBL/GenBank/DDBJ whole genome shotgun (WGS) entry which is preliminary data.</text>
</comment>
<name>A0A1D1VHR6_RAMVA</name>
<keyword evidence="2" id="KW-1185">Reference proteome</keyword>
<accession>A0A1D1VHR6</accession>
<organism evidence="1 2">
    <name type="scientific">Ramazzottius varieornatus</name>
    <name type="common">Water bear</name>
    <name type="synonym">Tardigrade</name>
    <dbReference type="NCBI Taxonomy" id="947166"/>
    <lineage>
        <taxon>Eukaryota</taxon>
        <taxon>Metazoa</taxon>
        <taxon>Ecdysozoa</taxon>
        <taxon>Tardigrada</taxon>
        <taxon>Eutardigrada</taxon>
        <taxon>Parachela</taxon>
        <taxon>Hypsibioidea</taxon>
        <taxon>Ramazzottiidae</taxon>
        <taxon>Ramazzottius</taxon>
    </lineage>
</organism>
<dbReference type="AlphaFoldDB" id="A0A1D1VHR6"/>
<evidence type="ECO:0000313" key="1">
    <source>
        <dbReference type="EMBL" id="GAU99297.1"/>
    </source>
</evidence>
<reference evidence="1 2" key="1">
    <citation type="journal article" date="2016" name="Nat. Commun.">
        <title>Extremotolerant tardigrade genome and improved radiotolerance of human cultured cells by tardigrade-unique protein.</title>
        <authorList>
            <person name="Hashimoto T."/>
            <person name="Horikawa D.D."/>
            <person name="Saito Y."/>
            <person name="Kuwahara H."/>
            <person name="Kozuka-Hata H."/>
            <person name="Shin-I T."/>
            <person name="Minakuchi Y."/>
            <person name="Ohishi K."/>
            <person name="Motoyama A."/>
            <person name="Aizu T."/>
            <person name="Enomoto A."/>
            <person name="Kondo K."/>
            <person name="Tanaka S."/>
            <person name="Hara Y."/>
            <person name="Koshikawa S."/>
            <person name="Sagara H."/>
            <person name="Miura T."/>
            <person name="Yokobori S."/>
            <person name="Miyagawa K."/>
            <person name="Suzuki Y."/>
            <person name="Kubo T."/>
            <person name="Oyama M."/>
            <person name="Kohara Y."/>
            <person name="Fujiyama A."/>
            <person name="Arakawa K."/>
            <person name="Katayama T."/>
            <person name="Toyoda A."/>
            <person name="Kunieda T."/>
        </authorList>
    </citation>
    <scope>NUCLEOTIDE SEQUENCE [LARGE SCALE GENOMIC DNA]</scope>
    <source>
        <strain evidence="1 2">YOKOZUNA-1</strain>
    </source>
</reference>
<dbReference type="EMBL" id="BDGG01000005">
    <property type="protein sequence ID" value="GAU99297.1"/>
    <property type="molecule type" value="Genomic_DNA"/>
</dbReference>
<dbReference type="Proteomes" id="UP000186922">
    <property type="component" value="Unassembled WGS sequence"/>
</dbReference>
<gene>
    <name evidence="1" type="primary">RvY_10322-1</name>
    <name evidence="1" type="synonym">RvY_10322.1</name>
    <name evidence="1" type="ORF">RvY_10322</name>
</gene>
<proteinExistence type="predicted"/>
<sequence>MEIGQDWTSKDIYTFKKAVIEIVIQVRIQKRNEKYCRNESIAMDSSGTVIAVKHVVAAVDVEAEKVCGMFVFG</sequence>
<protein>
    <submittedName>
        <fullName evidence="1">Uncharacterized protein</fullName>
    </submittedName>
</protein>
<evidence type="ECO:0000313" key="2">
    <source>
        <dbReference type="Proteomes" id="UP000186922"/>
    </source>
</evidence>